<evidence type="ECO:0000256" key="6">
    <source>
        <dbReference type="SAM" id="Phobius"/>
    </source>
</evidence>
<evidence type="ECO:0000259" key="8">
    <source>
        <dbReference type="PROSITE" id="PS51935"/>
    </source>
</evidence>
<evidence type="ECO:0000313" key="10">
    <source>
        <dbReference type="Proteomes" id="UP000824132"/>
    </source>
</evidence>
<evidence type="ECO:0000259" key="7">
    <source>
        <dbReference type="PROSITE" id="PS51781"/>
    </source>
</evidence>
<dbReference type="SUPFAM" id="SSF54001">
    <property type="entry name" value="Cysteine proteinases"/>
    <property type="match status" value="1"/>
</dbReference>
<evidence type="ECO:0000313" key="9">
    <source>
        <dbReference type="EMBL" id="HIZ04146.1"/>
    </source>
</evidence>
<dbReference type="PANTHER" id="PTHR47053:SF1">
    <property type="entry name" value="MUREIN DD-ENDOPEPTIDASE MEPH-RELATED"/>
    <property type="match status" value="1"/>
</dbReference>
<dbReference type="PANTHER" id="PTHR47053">
    <property type="entry name" value="MUREIN DD-ENDOPEPTIDASE MEPH-RELATED"/>
    <property type="match status" value="1"/>
</dbReference>
<dbReference type="InterPro" id="IPR003646">
    <property type="entry name" value="SH3-like_bac-type"/>
</dbReference>
<evidence type="ECO:0000256" key="5">
    <source>
        <dbReference type="SAM" id="MobiDB-lite"/>
    </source>
</evidence>
<dbReference type="AlphaFoldDB" id="A0A9D2D0F0"/>
<dbReference type="Pfam" id="PF08239">
    <property type="entry name" value="SH3_3"/>
    <property type="match status" value="1"/>
</dbReference>
<name>A0A9D2D0F0_9FIRM</name>
<keyword evidence="4" id="KW-0788">Thiol protease</keyword>
<dbReference type="EMBL" id="DXCL01000046">
    <property type="protein sequence ID" value="HIZ04146.1"/>
    <property type="molecule type" value="Genomic_DNA"/>
</dbReference>
<evidence type="ECO:0000256" key="3">
    <source>
        <dbReference type="ARBA" id="ARBA00022801"/>
    </source>
</evidence>
<protein>
    <submittedName>
        <fullName evidence="9">C40 family peptidase</fullName>
    </submittedName>
</protein>
<dbReference type="SMART" id="SM00287">
    <property type="entry name" value="SH3b"/>
    <property type="match status" value="1"/>
</dbReference>
<dbReference type="GO" id="GO:0008234">
    <property type="term" value="F:cysteine-type peptidase activity"/>
    <property type="evidence" value="ECO:0007669"/>
    <property type="project" value="UniProtKB-KW"/>
</dbReference>
<dbReference type="Gene3D" id="2.30.30.40">
    <property type="entry name" value="SH3 Domains"/>
    <property type="match status" value="1"/>
</dbReference>
<dbReference type="GO" id="GO:0006508">
    <property type="term" value="P:proteolysis"/>
    <property type="evidence" value="ECO:0007669"/>
    <property type="project" value="UniProtKB-KW"/>
</dbReference>
<evidence type="ECO:0000256" key="1">
    <source>
        <dbReference type="ARBA" id="ARBA00007074"/>
    </source>
</evidence>
<dbReference type="InterPro" id="IPR038765">
    <property type="entry name" value="Papain-like_cys_pep_sf"/>
</dbReference>
<feature type="domain" description="NlpC/P60" evidence="8">
    <location>
        <begin position="173"/>
        <end position="313"/>
    </location>
</feature>
<accession>A0A9D2D0F0</accession>
<dbReference type="Gene3D" id="3.90.1720.10">
    <property type="entry name" value="endopeptidase domain like (from Nostoc punctiforme)"/>
    <property type="match status" value="1"/>
</dbReference>
<proteinExistence type="inferred from homology"/>
<organism evidence="9 10">
    <name type="scientific">Candidatus Borkfalkia avistercoris</name>
    <dbReference type="NCBI Taxonomy" id="2838504"/>
    <lineage>
        <taxon>Bacteria</taxon>
        <taxon>Bacillati</taxon>
        <taxon>Bacillota</taxon>
        <taxon>Clostridia</taxon>
        <taxon>Christensenellales</taxon>
        <taxon>Christensenellaceae</taxon>
        <taxon>Candidatus Borkfalkia</taxon>
    </lineage>
</organism>
<keyword evidence="6" id="KW-0472">Membrane</keyword>
<reference evidence="9" key="1">
    <citation type="journal article" date="2021" name="PeerJ">
        <title>Extensive microbial diversity within the chicken gut microbiome revealed by metagenomics and culture.</title>
        <authorList>
            <person name="Gilroy R."/>
            <person name="Ravi A."/>
            <person name="Getino M."/>
            <person name="Pursley I."/>
            <person name="Horton D.L."/>
            <person name="Alikhan N.F."/>
            <person name="Baker D."/>
            <person name="Gharbi K."/>
            <person name="Hall N."/>
            <person name="Watson M."/>
            <person name="Adriaenssens E.M."/>
            <person name="Foster-Nyarko E."/>
            <person name="Jarju S."/>
            <person name="Secka A."/>
            <person name="Antonio M."/>
            <person name="Oren A."/>
            <person name="Chaudhuri R.R."/>
            <person name="La Ragione R."/>
            <person name="Hildebrand F."/>
            <person name="Pallen M.J."/>
        </authorList>
    </citation>
    <scope>NUCLEOTIDE SEQUENCE</scope>
    <source>
        <strain evidence="9">CHK187-5294</strain>
    </source>
</reference>
<comment type="caution">
    <text evidence="9">The sequence shown here is derived from an EMBL/GenBank/DDBJ whole genome shotgun (WGS) entry which is preliminary data.</text>
</comment>
<dbReference type="PROSITE" id="PS51781">
    <property type="entry name" value="SH3B"/>
    <property type="match status" value="1"/>
</dbReference>
<dbReference type="PROSITE" id="PS51935">
    <property type="entry name" value="NLPC_P60"/>
    <property type="match status" value="1"/>
</dbReference>
<dbReference type="InterPro" id="IPR051202">
    <property type="entry name" value="Peptidase_C40"/>
</dbReference>
<comment type="similarity">
    <text evidence="1">Belongs to the peptidase C40 family.</text>
</comment>
<keyword evidence="6" id="KW-0812">Transmembrane</keyword>
<evidence type="ECO:0000256" key="2">
    <source>
        <dbReference type="ARBA" id="ARBA00022670"/>
    </source>
</evidence>
<keyword evidence="6" id="KW-1133">Transmembrane helix</keyword>
<feature type="region of interest" description="Disordered" evidence="5">
    <location>
        <begin position="40"/>
        <end position="110"/>
    </location>
</feature>
<feature type="transmembrane region" description="Helical" evidence="6">
    <location>
        <begin position="12"/>
        <end position="33"/>
    </location>
</feature>
<gene>
    <name evidence="9" type="ORF">H9727_07665</name>
</gene>
<keyword evidence="2" id="KW-0645">Protease</keyword>
<dbReference type="InterPro" id="IPR000064">
    <property type="entry name" value="NLP_P60_dom"/>
</dbReference>
<feature type="compositionally biased region" description="Acidic residues" evidence="5">
    <location>
        <begin position="82"/>
        <end position="97"/>
    </location>
</feature>
<sequence length="313" mass="34800">MKKSILRAASLFLSIALTATFGFLTYFIIASSLEKGNSIESPLPEEDNIHDNGGVSEDLPEAPETGGNGGGSTPPEALPPEENGEGIEEDAPADEDEEKKHGSQYIRAKTSGLNVRSGPGTNYTSLGSLDKNDMLIYKGKTGSWYITEFRSKTAYVSAGNAYTELYEMEHEIDEKIERVIEEGYKLLGHPYVYGAVRLHDGKGNFLKNFDAAKYDCSSLMQYIYYYGADVILDVTTRTQVVQGKHVARSDLKRGDLMFFTNSSRYNKTGVERIGHVALYLGDNYILHTATDHAVIEPISTQRWNYYIESRRVA</sequence>
<dbReference type="Proteomes" id="UP000824132">
    <property type="component" value="Unassembled WGS sequence"/>
</dbReference>
<evidence type="ECO:0000256" key="4">
    <source>
        <dbReference type="ARBA" id="ARBA00022807"/>
    </source>
</evidence>
<reference evidence="9" key="2">
    <citation type="submission" date="2021-04" db="EMBL/GenBank/DDBJ databases">
        <authorList>
            <person name="Gilroy R."/>
        </authorList>
    </citation>
    <scope>NUCLEOTIDE SEQUENCE</scope>
    <source>
        <strain evidence="9">CHK187-5294</strain>
    </source>
</reference>
<dbReference type="Pfam" id="PF00877">
    <property type="entry name" value="NLPC_P60"/>
    <property type="match status" value="1"/>
</dbReference>
<feature type="domain" description="SH3b" evidence="7">
    <location>
        <begin position="101"/>
        <end position="165"/>
    </location>
</feature>
<keyword evidence="3" id="KW-0378">Hydrolase</keyword>